<proteinExistence type="predicted"/>
<evidence type="ECO:0000313" key="3">
    <source>
        <dbReference type="Proteomes" id="UP000226192"/>
    </source>
</evidence>
<feature type="region of interest" description="Disordered" evidence="1">
    <location>
        <begin position="14"/>
        <end position="38"/>
    </location>
</feature>
<dbReference type="AlphaFoldDB" id="A0A2C5Y5A9"/>
<comment type="caution">
    <text evidence="2">The sequence shown here is derived from an EMBL/GenBank/DDBJ whole genome shotgun (WGS) entry which is preliminary data.</text>
</comment>
<dbReference type="Proteomes" id="UP000226192">
    <property type="component" value="Unassembled WGS sequence"/>
</dbReference>
<gene>
    <name evidence="2" type="ORF">CDD81_6854</name>
</gene>
<protein>
    <submittedName>
        <fullName evidence="2">Uncharacterized protein</fullName>
    </submittedName>
</protein>
<reference evidence="2 3" key="1">
    <citation type="submission" date="2017-06" db="EMBL/GenBank/DDBJ databases">
        <title>Ant-infecting Ophiocordyceps genomes reveal a high diversity of potential behavioral manipulation genes and a possible major role for enterotoxins.</title>
        <authorList>
            <person name="De Bekker C."/>
            <person name="Evans H.C."/>
            <person name="Brachmann A."/>
            <person name="Hughes D.P."/>
        </authorList>
    </citation>
    <scope>NUCLEOTIDE SEQUENCE [LARGE SCALE GENOMIC DNA]</scope>
    <source>
        <strain evidence="2 3">Map64</strain>
    </source>
</reference>
<organism evidence="2 3">
    <name type="scientific">Ophiocordyceps australis</name>
    <dbReference type="NCBI Taxonomy" id="1399860"/>
    <lineage>
        <taxon>Eukaryota</taxon>
        <taxon>Fungi</taxon>
        <taxon>Dikarya</taxon>
        <taxon>Ascomycota</taxon>
        <taxon>Pezizomycotina</taxon>
        <taxon>Sordariomycetes</taxon>
        <taxon>Hypocreomycetidae</taxon>
        <taxon>Hypocreales</taxon>
        <taxon>Ophiocordycipitaceae</taxon>
        <taxon>Ophiocordyceps</taxon>
    </lineage>
</organism>
<dbReference type="EMBL" id="NJET01000067">
    <property type="protein sequence ID" value="PHH62620.1"/>
    <property type="molecule type" value="Genomic_DNA"/>
</dbReference>
<accession>A0A2C5Y5A9</accession>
<dbReference type="OrthoDB" id="10037289at2759"/>
<name>A0A2C5Y5A9_9HYPO</name>
<sequence length="158" mass="17782">MAQIRFGLCPSTAAAHPKRAAHPDSGSAPKTSAKKTKTLDHKPIDPWAVIRHMSRNPKGELMIPRVMPAECAPKLAAAGIPVYVKRWRAKLALGAEHVWCFSKNGIDRGQWWLLECLKRDPDEFGMYIYNDYATYGAMEAFENIVRPTYPIFAARRIS</sequence>
<keyword evidence="3" id="KW-1185">Reference proteome</keyword>
<evidence type="ECO:0000313" key="2">
    <source>
        <dbReference type="EMBL" id="PHH62620.1"/>
    </source>
</evidence>
<evidence type="ECO:0000256" key="1">
    <source>
        <dbReference type="SAM" id="MobiDB-lite"/>
    </source>
</evidence>